<gene>
    <name evidence="2" type="ORF">CPB84DRAFT_1819807</name>
</gene>
<reference evidence="2" key="1">
    <citation type="submission" date="2020-11" db="EMBL/GenBank/DDBJ databases">
        <authorList>
            <consortium name="DOE Joint Genome Institute"/>
            <person name="Ahrendt S."/>
            <person name="Riley R."/>
            <person name="Andreopoulos W."/>
            <person name="LaButti K."/>
            <person name="Pangilinan J."/>
            <person name="Ruiz-duenas F.J."/>
            <person name="Barrasa J.M."/>
            <person name="Sanchez-Garcia M."/>
            <person name="Camarero S."/>
            <person name="Miyauchi S."/>
            <person name="Serrano A."/>
            <person name="Linde D."/>
            <person name="Babiker R."/>
            <person name="Drula E."/>
            <person name="Ayuso-Fernandez I."/>
            <person name="Pacheco R."/>
            <person name="Padilla G."/>
            <person name="Ferreira P."/>
            <person name="Barriuso J."/>
            <person name="Kellner H."/>
            <person name="Castanera R."/>
            <person name="Alfaro M."/>
            <person name="Ramirez L."/>
            <person name="Pisabarro A.G."/>
            <person name="Kuo A."/>
            <person name="Tritt A."/>
            <person name="Lipzen A."/>
            <person name="He G."/>
            <person name="Yan M."/>
            <person name="Ng V."/>
            <person name="Cullen D."/>
            <person name="Martin F."/>
            <person name="Rosso M.-N."/>
            <person name="Henrissat B."/>
            <person name="Hibbett D."/>
            <person name="Martinez A.T."/>
            <person name="Grigoriev I.V."/>
        </authorList>
    </citation>
    <scope>NUCLEOTIDE SEQUENCE</scope>
    <source>
        <strain evidence="2">AH 44721</strain>
    </source>
</reference>
<feature type="region of interest" description="Disordered" evidence="1">
    <location>
        <begin position="1"/>
        <end position="39"/>
    </location>
</feature>
<dbReference type="AlphaFoldDB" id="A0A9P5P2T9"/>
<sequence length="224" mass="25192">MGPAITLPERSQPAVRSPDRYVDIDPSTRKGTDWTEPSPQLVCTPGDADCSANFEPAEQAAEWTLHKNKKSGNAYWDEPKATKRCSGFGAREYKARLWNLHFFSNWTRACRETEIEIHGVVFPTPAQCDSKWPFGGVTGHWVVDVLENDCLAHWGKVADKGCINNRLKRFQSRLHNVKSKEDRMSICLTAPAVIQGKRVPTPTSCNDQGIWGVYGIWDLEDQSC</sequence>
<proteinExistence type="predicted"/>
<name>A0A9P5P2T9_GYMJU</name>
<keyword evidence="3" id="KW-1185">Reference proteome</keyword>
<organism evidence="2 3">
    <name type="scientific">Gymnopilus junonius</name>
    <name type="common">Spectacular rustgill mushroom</name>
    <name type="synonym">Gymnopilus spectabilis subsp. junonius</name>
    <dbReference type="NCBI Taxonomy" id="109634"/>
    <lineage>
        <taxon>Eukaryota</taxon>
        <taxon>Fungi</taxon>
        <taxon>Dikarya</taxon>
        <taxon>Basidiomycota</taxon>
        <taxon>Agaricomycotina</taxon>
        <taxon>Agaricomycetes</taxon>
        <taxon>Agaricomycetidae</taxon>
        <taxon>Agaricales</taxon>
        <taxon>Agaricineae</taxon>
        <taxon>Hymenogastraceae</taxon>
        <taxon>Gymnopilus</taxon>
    </lineage>
</organism>
<dbReference type="OrthoDB" id="3153758at2759"/>
<dbReference type="Proteomes" id="UP000724874">
    <property type="component" value="Unassembled WGS sequence"/>
</dbReference>
<evidence type="ECO:0000313" key="2">
    <source>
        <dbReference type="EMBL" id="KAF8913766.1"/>
    </source>
</evidence>
<comment type="caution">
    <text evidence="2">The sequence shown here is derived from an EMBL/GenBank/DDBJ whole genome shotgun (WGS) entry which is preliminary data.</text>
</comment>
<dbReference type="EMBL" id="JADNYJ010000001">
    <property type="protein sequence ID" value="KAF8913766.1"/>
    <property type="molecule type" value="Genomic_DNA"/>
</dbReference>
<protein>
    <submittedName>
        <fullName evidence="2">Uncharacterized protein</fullName>
    </submittedName>
</protein>
<evidence type="ECO:0000256" key="1">
    <source>
        <dbReference type="SAM" id="MobiDB-lite"/>
    </source>
</evidence>
<feature type="compositionally biased region" description="Basic and acidic residues" evidence="1">
    <location>
        <begin position="17"/>
        <end position="33"/>
    </location>
</feature>
<accession>A0A9P5P2T9</accession>
<evidence type="ECO:0000313" key="3">
    <source>
        <dbReference type="Proteomes" id="UP000724874"/>
    </source>
</evidence>